<evidence type="ECO:0000313" key="2">
    <source>
        <dbReference type="Proteomes" id="UP000249890"/>
    </source>
</evidence>
<protein>
    <submittedName>
        <fullName evidence="1">Uncharacterized protein</fullName>
    </submittedName>
</protein>
<sequence>MPVSSYIWEKSETLSGARANGLYLYQDNTLIVTDTKDTLDTAPYKDSAVVSKYTTSGELLWENDYPAIELQLMLGNMVVDADGFIAFTAITTSQISGTANYQENVKLIGVNADSETKINKKLVSSTDTVPVSYSTPILTKGHIY</sequence>
<accession>A0A2Z2KMX9</accession>
<dbReference type="OrthoDB" id="1858867at2"/>
<dbReference type="RefSeq" id="WP_087916510.1">
    <property type="nucleotide sequence ID" value="NZ_CP021780.1"/>
</dbReference>
<keyword evidence="2" id="KW-1185">Reference proteome</keyword>
<dbReference type="KEGG" id="pdh:B9T62_18020"/>
<proteinExistence type="predicted"/>
<dbReference type="EMBL" id="CP021780">
    <property type="protein sequence ID" value="ASA22512.1"/>
    <property type="molecule type" value="Genomic_DNA"/>
</dbReference>
<reference evidence="1 2" key="1">
    <citation type="submission" date="2017-06" db="EMBL/GenBank/DDBJ databases">
        <title>Complete genome sequence of Paenibacillus donghaensis KCTC 13049T isolated from East Sea sediment, South Korea.</title>
        <authorList>
            <person name="Jung B.K."/>
            <person name="Hong S.-J."/>
            <person name="Shin J.-H."/>
        </authorList>
    </citation>
    <scope>NUCLEOTIDE SEQUENCE [LARGE SCALE GENOMIC DNA]</scope>
    <source>
        <strain evidence="1 2">KCTC 13049</strain>
    </source>
</reference>
<evidence type="ECO:0000313" key="1">
    <source>
        <dbReference type="EMBL" id="ASA22512.1"/>
    </source>
</evidence>
<dbReference type="AlphaFoldDB" id="A0A2Z2KMX9"/>
<dbReference type="Proteomes" id="UP000249890">
    <property type="component" value="Chromosome"/>
</dbReference>
<organism evidence="1 2">
    <name type="scientific">Paenibacillus donghaensis</name>
    <dbReference type="NCBI Taxonomy" id="414771"/>
    <lineage>
        <taxon>Bacteria</taxon>
        <taxon>Bacillati</taxon>
        <taxon>Bacillota</taxon>
        <taxon>Bacilli</taxon>
        <taxon>Bacillales</taxon>
        <taxon>Paenibacillaceae</taxon>
        <taxon>Paenibacillus</taxon>
    </lineage>
</organism>
<gene>
    <name evidence="1" type="ORF">B9T62_18020</name>
</gene>
<name>A0A2Z2KMX9_9BACL</name>